<dbReference type="Proteomes" id="UP001183809">
    <property type="component" value="Unassembled WGS sequence"/>
</dbReference>
<feature type="region of interest" description="Disordered" evidence="1">
    <location>
        <begin position="67"/>
        <end position="102"/>
    </location>
</feature>
<dbReference type="EMBL" id="JAVREY010000015">
    <property type="protein sequence ID" value="MDT0464473.1"/>
    <property type="molecule type" value="Genomic_DNA"/>
</dbReference>
<dbReference type="RefSeq" id="WP_311695686.1">
    <property type="nucleotide sequence ID" value="NZ_JAVREY010000015.1"/>
</dbReference>
<evidence type="ECO:0000313" key="3">
    <source>
        <dbReference type="Proteomes" id="UP001183809"/>
    </source>
</evidence>
<comment type="caution">
    <text evidence="2">The sequence shown here is derived from an EMBL/GenBank/DDBJ whole genome shotgun (WGS) entry which is preliminary data.</text>
</comment>
<protein>
    <submittedName>
        <fullName evidence="2">Uncharacterized protein</fullName>
    </submittedName>
</protein>
<reference evidence="3" key="1">
    <citation type="submission" date="2023-07" db="EMBL/GenBank/DDBJ databases">
        <title>30 novel species of actinomycetes from the DSMZ collection.</title>
        <authorList>
            <person name="Nouioui I."/>
        </authorList>
    </citation>
    <scope>NUCLEOTIDE SEQUENCE [LARGE SCALE GENOMIC DNA]</scope>
    <source>
        <strain evidence="3">DSM 41699</strain>
    </source>
</reference>
<name>A0ABU2TU39_9ACTN</name>
<feature type="region of interest" description="Disordered" evidence="1">
    <location>
        <begin position="114"/>
        <end position="137"/>
    </location>
</feature>
<sequence>MPKASPRKATGLYGARTEKSTSVAVKSVVLRSSGQNLTAVGTYSEMTSRPFDPTLLALGFLAVRSHISRGGRGPRDVPGGRPPGPDPYLIDGQRVPRPPISPFRTAHLAAKGIDLPQVGQDTAAEPRPVLGSPLTSL</sequence>
<accession>A0ABU2TU39</accession>
<organism evidence="2 3">
    <name type="scientific">Streptomyces gibsoniae</name>
    <dbReference type="NCBI Taxonomy" id="3075529"/>
    <lineage>
        <taxon>Bacteria</taxon>
        <taxon>Bacillati</taxon>
        <taxon>Actinomycetota</taxon>
        <taxon>Actinomycetes</taxon>
        <taxon>Kitasatosporales</taxon>
        <taxon>Streptomycetaceae</taxon>
        <taxon>Streptomyces</taxon>
    </lineage>
</organism>
<keyword evidence="3" id="KW-1185">Reference proteome</keyword>
<evidence type="ECO:0000256" key="1">
    <source>
        <dbReference type="SAM" id="MobiDB-lite"/>
    </source>
</evidence>
<proteinExistence type="predicted"/>
<gene>
    <name evidence="2" type="ORF">RM764_15800</name>
</gene>
<evidence type="ECO:0000313" key="2">
    <source>
        <dbReference type="EMBL" id="MDT0464473.1"/>
    </source>
</evidence>